<evidence type="ECO:0000256" key="6">
    <source>
        <dbReference type="PROSITE-ProRule" id="PRU10141"/>
    </source>
</evidence>
<keyword evidence="4 6" id="KW-0067">ATP-binding</keyword>
<dbReference type="GO" id="GO:0005737">
    <property type="term" value="C:cytoplasm"/>
    <property type="evidence" value="ECO:0007669"/>
    <property type="project" value="TreeGrafter"/>
</dbReference>
<dbReference type="InterPro" id="IPR011009">
    <property type="entry name" value="Kinase-like_dom_sf"/>
</dbReference>
<feature type="binding site" evidence="6">
    <location>
        <position position="216"/>
    </location>
    <ligand>
        <name>ATP</name>
        <dbReference type="ChEBI" id="CHEBI:30616"/>
    </ligand>
</feature>
<keyword evidence="9" id="KW-1185">Reference proteome</keyword>
<evidence type="ECO:0000256" key="4">
    <source>
        <dbReference type="ARBA" id="ARBA00022840"/>
    </source>
</evidence>
<evidence type="ECO:0000256" key="2">
    <source>
        <dbReference type="ARBA" id="ARBA00022741"/>
    </source>
</evidence>
<dbReference type="PROSITE" id="PS50011">
    <property type="entry name" value="PROTEIN_KINASE_DOM"/>
    <property type="match status" value="1"/>
</dbReference>
<dbReference type="InterPro" id="IPR050339">
    <property type="entry name" value="CC_SR_Kinase"/>
</dbReference>
<comment type="similarity">
    <text evidence="5">Belongs to the protein kinase superfamily. Ser/Thr protein kinase family. GCN2 subfamily.</text>
</comment>
<comment type="caution">
    <text evidence="8">The sequence shown here is derived from an EMBL/GenBank/DDBJ whole genome shotgun (WGS) entry which is preliminary data.</text>
</comment>
<dbReference type="SMART" id="SM00220">
    <property type="entry name" value="S_TKc"/>
    <property type="match status" value="1"/>
</dbReference>
<dbReference type="GO" id="GO:0005634">
    <property type="term" value="C:nucleus"/>
    <property type="evidence" value="ECO:0007669"/>
    <property type="project" value="TreeGrafter"/>
</dbReference>
<evidence type="ECO:0000256" key="5">
    <source>
        <dbReference type="ARBA" id="ARBA00037982"/>
    </source>
</evidence>
<gene>
    <name evidence="8" type="ORF">XAT740_LOCUS15662</name>
</gene>
<dbReference type="Pfam" id="PF00069">
    <property type="entry name" value="Pkinase"/>
    <property type="match status" value="1"/>
</dbReference>
<evidence type="ECO:0000256" key="3">
    <source>
        <dbReference type="ARBA" id="ARBA00022777"/>
    </source>
</evidence>
<dbReference type="PANTHER" id="PTHR11042">
    <property type="entry name" value="EUKARYOTIC TRANSLATION INITIATION FACTOR 2-ALPHA KINASE EIF2-ALPHA KINASE -RELATED"/>
    <property type="match status" value="1"/>
</dbReference>
<keyword evidence="1" id="KW-0808">Transferase</keyword>
<dbReference type="GO" id="GO:0005524">
    <property type="term" value="F:ATP binding"/>
    <property type="evidence" value="ECO:0007669"/>
    <property type="project" value="UniProtKB-UniRule"/>
</dbReference>
<organism evidence="8 9">
    <name type="scientific">Adineta ricciae</name>
    <name type="common">Rotifer</name>
    <dbReference type="NCBI Taxonomy" id="249248"/>
    <lineage>
        <taxon>Eukaryota</taxon>
        <taxon>Metazoa</taxon>
        <taxon>Spiralia</taxon>
        <taxon>Gnathifera</taxon>
        <taxon>Rotifera</taxon>
        <taxon>Eurotatoria</taxon>
        <taxon>Bdelloidea</taxon>
        <taxon>Adinetida</taxon>
        <taxon>Adinetidae</taxon>
        <taxon>Adineta</taxon>
    </lineage>
</organism>
<protein>
    <recommendedName>
        <fullName evidence="7">Protein kinase domain-containing protein</fullName>
    </recommendedName>
</protein>
<dbReference type="GO" id="GO:0004713">
    <property type="term" value="F:protein tyrosine kinase activity"/>
    <property type="evidence" value="ECO:0007669"/>
    <property type="project" value="TreeGrafter"/>
</dbReference>
<evidence type="ECO:0000313" key="9">
    <source>
        <dbReference type="Proteomes" id="UP000663828"/>
    </source>
</evidence>
<feature type="domain" description="Protein kinase" evidence="7">
    <location>
        <begin position="186"/>
        <end position="443"/>
    </location>
</feature>
<reference evidence="8" key="1">
    <citation type="submission" date="2021-02" db="EMBL/GenBank/DDBJ databases">
        <authorList>
            <person name="Nowell W R."/>
        </authorList>
    </citation>
    <scope>NUCLEOTIDE SEQUENCE</scope>
</reference>
<dbReference type="PROSITE" id="PS00107">
    <property type="entry name" value="PROTEIN_KINASE_ATP"/>
    <property type="match status" value="1"/>
</dbReference>
<dbReference type="InterPro" id="IPR008271">
    <property type="entry name" value="Ser/Thr_kinase_AS"/>
</dbReference>
<keyword evidence="3" id="KW-0418">Kinase</keyword>
<keyword evidence="2 6" id="KW-0547">Nucleotide-binding</keyword>
<evidence type="ECO:0000256" key="1">
    <source>
        <dbReference type="ARBA" id="ARBA00022679"/>
    </source>
</evidence>
<dbReference type="Gene3D" id="3.30.200.20">
    <property type="entry name" value="Phosphorylase Kinase, domain 1"/>
    <property type="match status" value="1"/>
</dbReference>
<dbReference type="PROSITE" id="PS00108">
    <property type="entry name" value="PROTEIN_KINASE_ST"/>
    <property type="match status" value="1"/>
</dbReference>
<dbReference type="InterPro" id="IPR017441">
    <property type="entry name" value="Protein_kinase_ATP_BS"/>
</dbReference>
<dbReference type="SUPFAM" id="SSF56112">
    <property type="entry name" value="Protein kinase-like (PK-like)"/>
    <property type="match status" value="1"/>
</dbReference>
<dbReference type="EMBL" id="CAJNOR010000975">
    <property type="protein sequence ID" value="CAF1048904.1"/>
    <property type="molecule type" value="Genomic_DNA"/>
</dbReference>
<evidence type="ECO:0000313" key="8">
    <source>
        <dbReference type="EMBL" id="CAF1048904.1"/>
    </source>
</evidence>
<dbReference type="AlphaFoldDB" id="A0A814K7V1"/>
<accession>A0A814K7V1</accession>
<dbReference type="Proteomes" id="UP000663828">
    <property type="component" value="Unassembled WGS sequence"/>
</dbReference>
<evidence type="ECO:0000259" key="7">
    <source>
        <dbReference type="PROSITE" id="PS50011"/>
    </source>
</evidence>
<sequence length="519" mass="59113">MPKSASHRYSTDKSSPLYLRPRKLFVDDDTADNDLTIRNSKSSNHIITTALARLTTRTPPSSSSHHTVVIRTTVQQTPLSANRKLQMIDVNVCQQENHLSIKRIKRQALNTCSPILNKSTPVPVRRECNVNPFMTLNSTNESKPQKRKRSSLKQLVFDEENLEENYRRKKRLALKQCNVHRFNEEFHTQSLLGSGEFGNVYLCVNRLDGCAYAIKKSKRPIAGSSFEMLAWKEVCAQAVLKHPNILQYYSAWAEDDHMYIQSEFCNGGNLAERIRDNHHRHCYMEERVLRKILLHIANGLAFIHSKNLVHLDIKPDNIFISINEELTTEKNVTYKIGDLGHVTDIYDPFVEEGDSRYLAREVLQQKHQCLPKADIFSLALTIFAAGTNTTLPKNGDEWDRIRDGKLPSIKHCSDAFNGLLLAMIKPDVSERPSSADLAEHPVVSPVGERTKTELFDELQEEQRKNSVLTKKLLDYMLLANELERVCSQIRAVDMNKSPPQTLSLQRSSSVTDVRLASVV</sequence>
<name>A0A814K7V1_ADIRI</name>
<dbReference type="Gene3D" id="1.10.510.10">
    <property type="entry name" value="Transferase(Phosphotransferase) domain 1"/>
    <property type="match status" value="1"/>
</dbReference>
<proteinExistence type="inferred from homology"/>
<dbReference type="InterPro" id="IPR000719">
    <property type="entry name" value="Prot_kinase_dom"/>
</dbReference>
<dbReference type="PANTHER" id="PTHR11042:SF185">
    <property type="entry name" value="WEE1-LIKE PROTEIN KINASE"/>
    <property type="match status" value="1"/>
</dbReference>